<gene>
    <name evidence="1" type="ORF">EHS25_007536</name>
</gene>
<keyword evidence="2" id="KW-1185">Reference proteome</keyword>
<accession>A0A427YQ17</accession>
<proteinExistence type="predicted"/>
<reference evidence="1 2" key="1">
    <citation type="submission" date="2018-11" db="EMBL/GenBank/DDBJ databases">
        <title>Genome sequence of Saitozyma podzolica DSM 27192.</title>
        <authorList>
            <person name="Aliyu H."/>
            <person name="Gorte O."/>
            <person name="Ochsenreither K."/>
        </authorList>
    </citation>
    <scope>NUCLEOTIDE SEQUENCE [LARGE SCALE GENOMIC DNA]</scope>
    <source>
        <strain evidence="1 2">DSM 27192</strain>
    </source>
</reference>
<protein>
    <submittedName>
        <fullName evidence="1">Uncharacterized protein</fullName>
    </submittedName>
</protein>
<evidence type="ECO:0000313" key="1">
    <source>
        <dbReference type="EMBL" id="RSH93183.1"/>
    </source>
</evidence>
<sequence>MSSSSGTHSTGWLCFTGDSDLANDAAVLGIMKDNSQDGKFTVQMTTADPNRVDWQTDCSTISPAFGTEGYYRPYSYTASDGQTYSDMRIPNHLDGYCEPTWVTSIPYILMRLPFQVMSGDVQVVIPTDSDEFRRAAEPAEWVDTDDEDAAINSRQAPTARAVARATEVAFTDEWGTLTSCAADVKCEVPVEIWIGGEQQQTVSGRDFRVQIKEVLTAILS</sequence>
<comment type="caution">
    <text evidence="1">The sequence shown here is derived from an EMBL/GenBank/DDBJ whole genome shotgun (WGS) entry which is preliminary data.</text>
</comment>
<dbReference type="AlphaFoldDB" id="A0A427YQ17"/>
<evidence type="ECO:0000313" key="2">
    <source>
        <dbReference type="Proteomes" id="UP000279259"/>
    </source>
</evidence>
<dbReference type="EMBL" id="RSCD01000004">
    <property type="protein sequence ID" value="RSH93183.1"/>
    <property type="molecule type" value="Genomic_DNA"/>
</dbReference>
<dbReference type="OrthoDB" id="10344667at2759"/>
<dbReference type="Proteomes" id="UP000279259">
    <property type="component" value="Unassembled WGS sequence"/>
</dbReference>
<name>A0A427YQ17_9TREE</name>
<organism evidence="1 2">
    <name type="scientific">Saitozyma podzolica</name>
    <dbReference type="NCBI Taxonomy" id="1890683"/>
    <lineage>
        <taxon>Eukaryota</taxon>
        <taxon>Fungi</taxon>
        <taxon>Dikarya</taxon>
        <taxon>Basidiomycota</taxon>
        <taxon>Agaricomycotina</taxon>
        <taxon>Tremellomycetes</taxon>
        <taxon>Tremellales</taxon>
        <taxon>Trimorphomycetaceae</taxon>
        <taxon>Saitozyma</taxon>
    </lineage>
</organism>